<comment type="similarity">
    <text evidence="1">Belongs to the CIA30 family.</text>
</comment>
<dbReference type="Pfam" id="PF08547">
    <property type="entry name" value="CIA30"/>
    <property type="match status" value="1"/>
</dbReference>
<dbReference type="InterPro" id="IPR008979">
    <property type="entry name" value="Galactose-bd-like_sf"/>
</dbReference>
<dbReference type="PANTHER" id="PTHR13194">
    <property type="entry name" value="COMPLEX I INTERMEDIATE-ASSOCIATED PROTEIN 30"/>
    <property type="match status" value="1"/>
</dbReference>
<comment type="caution">
    <text evidence="3">The sequence shown here is derived from an EMBL/GenBank/DDBJ whole genome shotgun (WGS) entry which is preliminary data.</text>
</comment>
<dbReference type="SUPFAM" id="SSF49785">
    <property type="entry name" value="Galactose-binding domain-like"/>
    <property type="match status" value="1"/>
</dbReference>
<accession>A0ABQ5V1Q5</accession>
<organism evidence="3 4">
    <name type="scientific">Algimonas porphyrae</name>
    <dbReference type="NCBI Taxonomy" id="1128113"/>
    <lineage>
        <taxon>Bacteria</taxon>
        <taxon>Pseudomonadati</taxon>
        <taxon>Pseudomonadota</taxon>
        <taxon>Alphaproteobacteria</taxon>
        <taxon>Maricaulales</taxon>
        <taxon>Robiginitomaculaceae</taxon>
        <taxon>Algimonas</taxon>
    </lineage>
</organism>
<protein>
    <recommendedName>
        <fullName evidence="2">NADH:ubiquinone oxidoreductase intermediate-associated protein 30 domain-containing protein</fullName>
    </recommendedName>
</protein>
<feature type="domain" description="NADH:ubiquinone oxidoreductase intermediate-associated protein 30" evidence="2">
    <location>
        <begin position="3"/>
        <end position="155"/>
    </location>
</feature>
<sequence length="169" mass="18523">MKIDFSDAAAVAPWQIVNDGVMGGLSQGTRYHEDDFMVFRGTINTNGGGFSSLRRRMQPGDLNGANGMAMRVRSDGRGYTLTFRTSERWRGRAVSYQADIPATMPGEWSEVFLSFTDMRTSIFGRTVRAAPFDPSDVREMGVILADGVDGDFRLDLANLACRGASPQPV</sequence>
<dbReference type="PANTHER" id="PTHR13194:SF19">
    <property type="entry name" value="NAD(P)-BINDING ROSSMANN-FOLD SUPERFAMILY PROTEIN"/>
    <property type="match status" value="1"/>
</dbReference>
<proteinExistence type="inferred from homology"/>
<evidence type="ECO:0000313" key="4">
    <source>
        <dbReference type="Proteomes" id="UP001161390"/>
    </source>
</evidence>
<name>A0ABQ5V1Q5_9PROT</name>
<reference evidence="3" key="2">
    <citation type="submission" date="2023-01" db="EMBL/GenBank/DDBJ databases">
        <title>Draft genome sequence of Algimonas porphyrae strain NBRC 108216.</title>
        <authorList>
            <person name="Sun Q."/>
            <person name="Mori K."/>
        </authorList>
    </citation>
    <scope>NUCLEOTIDE SEQUENCE</scope>
    <source>
        <strain evidence="3">NBRC 108216</strain>
    </source>
</reference>
<reference evidence="3" key="1">
    <citation type="journal article" date="2014" name="Int. J. Syst. Evol. Microbiol.">
        <title>Complete genome of a new Firmicutes species belonging to the dominant human colonic microbiota ('Ruminococcus bicirculans') reveals two chromosomes and a selective capacity to utilize plant glucans.</title>
        <authorList>
            <consortium name="NISC Comparative Sequencing Program"/>
            <person name="Wegmann U."/>
            <person name="Louis P."/>
            <person name="Goesmann A."/>
            <person name="Henrissat B."/>
            <person name="Duncan S.H."/>
            <person name="Flint H.J."/>
        </authorList>
    </citation>
    <scope>NUCLEOTIDE SEQUENCE</scope>
    <source>
        <strain evidence="3">NBRC 108216</strain>
    </source>
</reference>
<dbReference type="InterPro" id="IPR013857">
    <property type="entry name" value="NADH-UbQ_OxRdtase-assoc_prot30"/>
</dbReference>
<evidence type="ECO:0000313" key="3">
    <source>
        <dbReference type="EMBL" id="GLQ20980.1"/>
    </source>
</evidence>
<evidence type="ECO:0000259" key="2">
    <source>
        <dbReference type="Pfam" id="PF08547"/>
    </source>
</evidence>
<keyword evidence="4" id="KW-1185">Reference proteome</keyword>
<evidence type="ECO:0000256" key="1">
    <source>
        <dbReference type="ARBA" id="ARBA00007884"/>
    </source>
</evidence>
<gene>
    <name evidence="3" type="ORF">GCM10007854_19350</name>
</gene>
<dbReference type="InterPro" id="IPR039131">
    <property type="entry name" value="NDUFAF1"/>
</dbReference>
<dbReference type="Proteomes" id="UP001161390">
    <property type="component" value="Unassembled WGS sequence"/>
</dbReference>
<dbReference type="EMBL" id="BSNJ01000004">
    <property type="protein sequence ID" value="GLQ20980.1"/>
    <property type="molecule type" value="Genomic_DNA"/>
</dbReference>